<dbReference type="InterPro" id="IPR000571">
    <property type="entry name" value="Znf_CCCH"/>
</dbReference>
<feature type="zinc finger region" description="C3H1-type" evidence="1">
    <location>
        <begin position="95"/>
        <end position="119"/>
    </location>
</feature>
<keyword evidence="1" id="KW-0863">Zinc-finger</keyword>
<evidence type="ECO:0000256" key="1">
    <source>
        <dbReference type="PROSITE-ProRule" id="PRU00723"/>
    </source>
</evidence>
<evidence type="ECO:0000313" key="3">
    <source>
        <dbReference type="EMBL" id="CAK9099380.1"/>
    </source>
</evidence>
<evidence type="ECO:0000313" key="4">
    <source>
        <dbReference type="Proteomes" id="UP001642464"/>
    </source>
</evidence>
<dbReference type="PROSITE" id="PS50103">
    <property type="entry name" value="ZF_C3H1"/>
    <property type="match status" value="1"/>
</dbReference>
<organism evidence="3 4">
    <name type="scientific">Durusdinium trenchii</name>
    <dbReference type="NCBI Taxonomy" id="1381693"/>
    <lineage>
        <taxon>Eukaryota</taxon>
        <taxon>Sar</taxon>
        <taxon>Alveolata</taxon>
        <taxon>Dinophyceae</taxon>
        <taxon>Suessiales</taxon>
        <taxon>Symbiodiniaceae</taxon>
        <taxon>Durusdinium</taxon>
    </lineage>
</organism>
<evidence type="ECO:0000259" key="2">
    <source>
        <dbReference type="PROSITE" id="PS50103"/>
    </source>
</evidence>
<keyword evidence="1" id="KW-0479">Metal-binding</keyword>
<keyword evidence="4" id="KW-1185">Reference proteome</keyword>
<dbReference type="Proteomes" id="UP001642464">
    <property type="component" value="Unassembled WGS sequence"/>
</dbReference>
<dbReference type="EMBL" id="CAXAMM010041434">
    <property type="protein sequence ID" value="CAK9099380.1"/>
    <property type="molecule type" value="Genomic_DNA"/>
</dbReference>
<feature type="domain" description="C3H1-type" evidence="2">
    <location>
        <begin position="95"/>
        <end position="119"/>
    </location>
</feature>
<keyword evidence="1" id="KW-0862">Zinc</keyword>
<comment type="caution">
    <text evidence="3">The sequence shown here is derived from an EMBL/GenBank/DDBJ whole genome shotgun (WGS) entry which is preliminary data.</text>
</comment>
<sequence>KLRTPFAHRSDRIERRIGMEKGTIAVVVNKTFLDVVVPEHRGLNRTNSWPSLQSKEVEAVVTRDLPTLKADWIEDQIKISQAMKAAVHRDGKCFPCLFFTRKGDGCRQGDNCTHCHICTVGEARRRRNRISLEMRKAKRSGRKEVEF</sequence>
<accession>A0ABP0RGT5</accession>
<feature type="non-terminal residue" evidence="3">
    <location>
        <position position="1"/>
    </location>
</feature>
<reference evidence="3 4" key="1">
    <citation type="submission" date="2024-02" db="EMBL/GenBank/DDBJ databases">
        <authorList>
            <person name="Chen Y."/>
            <person name="Shah S."/>
            <person name="Dougan E. K."/>
            <person name="Thang M."/>
            <person name="Chan C."/>
        </authorList>
    </citation>
    <scope>NUCLEOTIDE SEQUENCE [LARGE SCALE GENOMIC DNA]</scope>
</reference>
<proteinExistence type="predicted"/>
<gene>
    <name evidence="3" type="ORF">SCF082_LOCUS46542</name>
</gene>
<protein>
    <recommendedName>
        <fullName evidence="2">C3H1-type domain-containing protein</fullName>
    </recommendedName>
</protein>
<name>A0ABP0RGT5_9DINO</name>